<dbReference type="HAMAP" id="MF_00120">
    <property type="entry name" value="GatA"/>
    <property type="match status" value="1"/>
</dbReference>
<dbReference type="Proteomes" id="UP000492821">
    <property type="component" value="Unassembled WGS sequence"/>
</dbReference>
<keyword evidence="3 5" id="KW-0067">ATP-binding</keyword>
<dbReference type="EC" id="6.3.5.7" evidence="5"/>
<comment type="function">
    <text evidence="5">Allows the formation of correctly charged Gln-tRNA(Gln) through the transamidation of misacylated Glu-tRNA(Gln) in the mitochondria. The reaction takes place in the presence of glutamine and ATP through an activated gamma-phospho-Glu-tRNA(Gln).</text>
</comment>
<comment type="subcellular location">
    <subcellularLocation>
        <location evidence="5">Mitochondrion</location>
    </subcellularLocation>
</comment>
<comment type="similarity">
    <text evidence="5">Belongs to the amidase family. GatA subfamily.</text>
</comment>
<dbReference type="Gene3D" id="3.90.1300.10">
    <property type="entry name" value="Amidase signature (AS) domain"/>
    <property type="match status" value="1"/>
</dbReference>
<evidence type="ECO:0000256" key="2">
    <source>
        <dbReference type="ARBA" id="ARBA00022741"/>
    </source>
</evidence>
<comment type="subunit">
    <text evidence="5">Subunit of the heterotrimeric GatCAB amidotransferase (AdT) complex, composed of A, B and C subunits.</text>
</comment>
<feature type="domain" description="Amidase" evidence="6">
    <location>
        <begin position="3"/>
        <end position="440"/>
    </location>
</feature>
<feature type="active site" description="Acyl-ester intermediate" evidence="5">
    <location>
        <position position="152"/>
    </location>
</feature>
<dbReference type="GO" id="GO:0050567">
    <property type="term" value="F:glutaminyl-tRNA synthase (glutamine-hydrolyzing) activity"/>
    <property type="evidence" value="ECO:0007669"/>
    <property type="project" value="UniProtKB-UniRule"/>
</dbReference>
<evidence type="ECO:0000313" key="7">
    <source>
        <dbReference type="Proteomes" id="UP000492821"/>
    </source>
</evidence>
<comment type="catalytic activity">
    <reaction evidence="5">
        <text>L-glutamyl-tRNA(Gln) + L-glutamine + ATP + H2O = L-glutaminyl-tRNA(Gln) + L-glutamate + ADP + phosphate + H(+)</text>
        <dbReference type="Rhea" id="RHEA:17521"/>
        <dbReference type="Rhea" id="RHEA-COMP:9681"/>
        <dbReference type="Rhea" id="RHEA-COMP:9684"/>
        <dbReference type="ChEBI" id="CHEBI:15377"/>
        <dbReference type="ChEBI" id="CHEBI:15378"/>
        <dbReference type="ChEBI" id="CHEBI:29985"/>
        <dbReference type="ChEBI" id="CHEBI:30616"/>
        <dbReference type="ChEBI" id="CHEBI:43474"/>
        <dbReference type="ChEBI" id="CHEBI:58359"/>
        <dbReference type="ChEBI" id="CHEBI:78520"/>
        <dbReference type="ChEBI" id="CHEBI:78521"/>
        <dbReference type="ChEBI" id="CHEBI:456216"/>
        <dbReference type="EC" id="6.3.5.7"/>
    </reaction>
</comment>
<dbReference type="GO" id="GO:0005524">
    <property type="term" value="F:ATP binding"/>
    <property type="evidence" value="ECO:0007669"/>
    <property type="project" value="UniProtKB-KW"/>
</dbReference>
<feature type="active site" description="Charge relay system" evidence="5">
    <location>
        <position position="47"/>
    </location>
</feature>
<proteinExistence type="inferred from homology"/>
<dbReference type="GO" id="GO:0030956">
    <property type="term" value="C:glutamyl-tRNA(Gln) amidotransferase complex"/>
    <property type="evidence" value="ECO:0007669"/>
    <property type="project" value="UniProtKB-UniRule"/>
</dbReference>
<accession>A0A7E4V3K5</accession>
<reference evidence="7" key="1">
    <citation type="journal article" date="2013" name="Genetics">
        <title>The draft genome and transcriptome of Panagrellus redivivus are shaped by the harsh demands of a free-living lifestyle.</title>
        <authorList>
            <person name="Srinivasan J."/>
            <person name="Dillman A.R."/>
            <person name="Macchietto M.G."/>
            <person name="Heikkinen L."/>
            <person name="Lakso M."/>
            <person name="Fracchia K.M."/>
            <person name="Antoshechkin I."/>
            <person name="Mortazavi A."/>
            <person name="Wong G."/>
            <person name="Sternberg P.W."/>
        </authorList>
    </citation>
    <scope>NUCLEOTIDE SEQUENCE [LARGE SCALE GENOMIC DNA]</scope>
    <source>
        <strain evidence="7">MT8872</strain>
    </source>
</reference>
<keyword evidence="4 5" id="KW-0648">Protein biosynthesis</keyword>
<feature type="active site" description="Charge relay system" evidence="5">
    <location>
        <position position="128"/>
    </location>
</feature>
<dbReference type="InterPro" id="IPR023631">
    <property type="entry name" value="Amidase_dom"/>
</dbReference>
<keyword evidence="7" id="KW-1185">Reference proteome</keyword>
<evidence type="ECO:0000256" key="4">
    <source>
        <dbReference type="ARBA" id="ARBA00022917"/>
    </source>
</evidence>
<dbReference type="GO" id="GO:0070681">
    <property type="term" value="P:glutaminyl-tRNAGln biosynthesis via transamidation"/>
    <property type="evidence" value="ECO:0007669"/>
    <property type="project" value="UniProtKB-UniRule"/>
</dbReference>
<keyword evidence="2 5" id="KW-0547">Nucleotide-binding</keyword>
<dbReference type="InterPro" id="IPR000120">
    <property type="entry name" value="Amidase"/>
</dbReference>
<dbReference type="PANTHER" id="PTHR11895">
    <property type="entry name" value="TRANSAMIDASE"/>
    <property type="match status" value="1"/>
</dbReference>
<evidence type="ECO:0000256" key="1">
    <source>
        <dbReference type="ARBA" id="ARBA00022598"/>
    </source>
</evidence>
<evidence type="ECO:0000259" key="6">
    <source>
        <dbReference type="Pfam" id="PF01425"/>
    </source>
</evidence>
<dbReference type="AlphaFoldDB" id="A0A7E4V3K5"/>
<dbReference type="GO" id="GO:0005739">
    <property type="term" value="C:mitochondrion"/>
    <property type="evidence" value="ECO:0007669"/>
    <property type="project" value="UniProtKB-SubCell"/>
</dbReference>
<organism evidence="7 8">
    <name type="scientific">Panagrellus redivivus</name>
    <name type="common">Microworm</name>
    <dbReference type="NCBI Taxonomy" id="6233"/>
    <lineage>
        <taxon>Eukaryota</taxon>
        <taxon>Metazoa</taxon>
        <taxon>Ecdysozoa</taxon>
        <taxon>Nematoda</taxon>
        <taxon>Chromadorea</taxon>
        <taxon>Rhabditida</taxon>
        <taxon>Tylenchina</taxon>
        <taxon>Panagrolaimomorpha</taxon>
        <taxon>Panagrolaimoidea</taxon>
        <taxon>Panagrolaimidae</taxon>
        <taxon>Panagrellus</taxon>
    </lineage>
</organism>
<dbReference type="InterPro" id="IPR004412">
    <property type="entry name" value="GatA"/>
</dbReference>
<reference evidence="8" key="2">
    <citation type="submission" date="2020-10" db="UniProtKB">
        <authorList>
            <consortium name="WormBaseParasite"/>
        </authorList>
    </citation>
    <scope>IDENTIFICATION</scope>
</reference>
<dbReference type="GO" id="GO:0032543">
    <property type="term" value="P:mitochondrial translation"/>
    <property type="evidence" value="ECO:0007669"/>
    <property type="project" value="UniProtKB-UniRule"/>
</dbReference>
<evidence type="ECO:0000256" key="5">
    <source>
        <dbReference type="HAMAP-Rule" id="MF_03150"/>
    </source>
</evidence>
<keyword evidence="5" id="KW-0496">Mitochondrion</keyword>
<dbReference type="WBParaSite" id="Pan_g15690.t1">
    <property type="protein sequence ID" value="Pan_g15690.t1"/>
    <property type="gene ID" value="Pan_g15690"/>
</dbReference>
<keyword evidence="1 5" id="KW-0436">Ligase</keyword>
<protein>
    <recommendedName>
        <fullName evidence="5">Glutamyl-tRNA(Gln) amidotransferase subunit A, mitochondrial</fullName>
        <shortName evidence="5">Glu-AdT subunit A</shortName>
        <ecNumber evidence="5">6.3.5.7</ecNumber>
    </recommendedName>
</protein>
<dbReference type="PANTHER" id="PTHR11895:SF7">
    <property type="entry name" value="GLUTAMYL-TRNA(GLN) AMIDOTRANSFERASE SUBUNIT A, MITOCHONDRIAL"/>
    <property type="match status" value="1"/>
</dbReference>
<evidence type="ECO:0000313" key="8">
    <source>
        <dbReference type="WBParaSite" id="Pan_g15690.t1"/>
    </source>
</evidence>
<name>A0A7E4V3K5_PANRE</name>
<sequence length="454" mass="49403">MTVERAVQRAISARPFNALITETFDTALNHESNALQRGLKPFTFVAKDCFAYQGVPVTCASKMLENFTAPYTATILQRLVENGGSLLGKANMDEFAMGSTSTHSHYGPVKSSITAGNLDNDWRIAGGSSGGCAVAVHSGFADVALGTDTGGSTRNPAAFHGIVGFKPSYGTLSRYGHIPLANSFDVPAIFANTVADCERFYGIMAGVDSYDSTSLDPLPRPENVDLTKLTIGIPKQYVHPMLSDDTLDAWNNAAKLLESTGCKIVPVDLPHTEYSIICYHILAETDIASNMARFDGVSLGHRASDDAPSFNELLATSRTESLNDTVRRRIFVGNYYNVRENRGKYFQQAAKVRRLIKQDFDAAFAQVDVLLTPVTSHSAPLYSEVRAAKFKSRQRQDDYFTQPANMAGLPAISVPMGTCSNGFPLGLQLIGNYLEDYRLLAIANFLHELHTNSA</sequence>
<evidence type="ECO:0000256" key="3">
    <source>
        <dbReference type="ARBA" id="ARBA00022840"/>
    </source>
</evidence>
<dbReference type="InterPro" id="IPR036928">
    <property type="entry name" value="AS_sf"/>
</dbReference>
<dbReference type="SUPFAM" id="SSF75304">
    <property type="entry name" value="Amidase signature (AS) enzymes"/>
    <property type="match status" value="1"/>
</dbReference>
<dbReference type="Pfam" id="PF01425">
    <property type="entry name" value="Amidase"/>
    <property type="match status" value="1"/>
</dbReference>